<protein>
    <submittedName>
        <fullName evidence="5">DNA-binding transcriptional regulator, GntR family</fullName>
    </submittedName>
</protein>
<evidence type="ECO:0000259" key="4">
    <source>
        <dbReference type="PROSITE" id="PS50949"/>
    </source>
</evidence>
<evidence type="ECO:0000256" key="1">
    <source>
        <dbReference type="ARBA" id="ARBA00023015"/>
    </source>
</evidence>
<dbReference type="InterPro" id="IPR036388">
    <property type="entry name" value="WH-like_DNA-bd_sf"/>
</dbReference>
<dbReference type="Proteomes" id="UP000198923">
    <property type="component" value="Unassembled WGS sequence"/>
</dbReference>
<dbReference type="EMBL" id="FNCN01000024">
    <property type="protein sequence ID" value="SDH83362.1"/>
    <property type="molecule type" value="Genomic_DNA"/>
</dbReference>
<proteinExistence type="predicted"/>
<dbReference type="PANTHER" id="PTHR44846">
    <property type="entry name" value="MANNOSYL-D-GLYCERATE TRANSPORT/METABOLISM SYSTEM REPRESSOR MNGR-RELATED"/>
    <property type="match status" value="1"/>
</dbReference>
<keyword evidence="3" id="KW-0804">Transcription</keyword>
<dbReference type="AlphaFoldDB" id="A0A1G8FMM4"/>
<keyword evidence="6" id="KW-1185">Reference proteome</keyword>
<feature type="domain" description="HTH gntR-type" evidence="4">
    <location>
        <begin position="13"/>
        <end position="81"/>
    </location>
</feature>
<dbReference type="GO" id="GO:0045892">
    <property type="term" value="P:negative regulation of DNA-templated transcription"/>
    <property type="evidence" value="ECO:0007669"/>
    <property type="project" value="TreeGrafter"/>
</dbReference>
<dbReference type="InterPro" id="IPR000524">
    <property type="entry name" value="Tscrpt_reg_HTH_GntR"/>
</dbReference>
<dbReference type="Gene3D" id="1.10.10.10">
    <property type="entry name" value="Winged helix-like DNA-binding domain superfamily/Winged helix DNA-binding domain"/>
    <property type="match status" value="1"/>
</dbReference>
<dbReference type="InterPro" id="IPR036390">
    <property type="entry name" value="WH_DNA-bd_sf"/>
</dbReference>
<dbReference type="OrthoDB" id="4532751at2"/>
<dbReference type="InterPro" id="IPR011663">
    <property type="entry name" value="UTRA"/>
</dbReference>
<keyword evidence="2 5" id="KW-0238">DNA-binding</keyword>
<gene>
    <name evidence="5" type="ORF">SAMN05421505_1248</name>
</gene>
<dbReference type="Pfam" id="PF07702">
    <property type="entry name" value="UTRA"/>
    <property type="match status" value="1"/>
</dbReference>
<evidence type="ECO:0000256" key="2">
    <source>
        <dbReference type="ARBA" id="ARBA00023125"/>
    </source>
</evidence>
<dbReference type="SMART" id="SM00345">
    <property type="entry name" value="HTH_GNTR"/>
    <property type="match status" value="1"/>
</dbReference>
<dbReference type="GO" id="GO:0003677">
    <property type="term" value="F:DNA binding"/>
    <property type="evidence" value="ECO:0007669"/>
    <property type="project" value="UniProtKB-KW"/>
</dbReference>
<dbReference type="PROSITE" id="PS50949">
    <property type="entry name" value="HTH_GNTR"/>
    <property type="match status" value="1"/>
</dbReference>
<dbReference type="CDD" id="cd07377">
    <property type="entry name" value="WHTH_GntR"/>
    <property type="match status" value="1"/>
</dbReference>
<dbReference type="Pfam" id="PF00392">
    <property type="entry name" value="GntR"/>
    <property type="match status" value="1"/>
</dbReference>
<evidence type="ECO:0000256" key="3">
    <source>
        <dbReference type="ARBA" id="ARBA00023163"/>
    </source>
</evidence>
<dbReference type="SUPFAM" id="SSF46785">
    <property type="entry name" value="Winged helix' DNA-binding domain"/>
    <property type="match status" value="1"/>
</dbReference>
<evidence type="ECO:0000313" key="6">
    <source>
        <dbReference type="Proteomes" id="UP000198923"/>
    </source>
</evidence>
<name>A0A1G8FMM4_9ACTN</name>
<dbReference type="Gene3D" id="3.40.1410.10">
    <property type="entry name" value="Chorismate lyase-like"/>
    <property type="match status" value="1"/>
</dbReference>
<dbReference type="STRING" id="504805.SAMN05421505_1248"/>
<dbReference type="PANTHER" id="PTHR44846:SF17">
    <property type="entry name" value="GNTR-FAMILY TRANSCRIPTIONAL REGULATOR"/>
    <property type="match status" value="1"/>
</dbReference>
<evidence type="ECO:0000313" key="5">
    <source>
        <dbReference type="EMBL" id="SDH83362.1"/>
    </source>
</evidence>
<dbReference type="RefSeq" id="WP_093172895.1">
    <property type="nucleotide sequence ID" value="NZ_FNCN01000024.1"/>
</dbReference>
<dbReference type="SUPFAM" id="SSF64288">
    <property type="entry name" value="Chorismate lyase-like"/>
    <property type="match status" value="1"/>
</dbReference>
<dbReference type="SMART" id="SM00866">
    <property type="entry name" value="UTRA"/>
    <property type="match status" value="1"/>
</dbReference>
<keyword evidence="1" id="KW-0805">Transcription regulation</keyword>
<organism evidence="5 6">
    <name type="scientific">Sinosporangium album</name>
    <dbReference type="NCBI Taxonomy" id="504805"/>
    <lineage>
        <taxon>Bacteria</taxon>
        <taxon>Bacillati</taxon>
        <taxon>Actinomycetota</taxon>
        <taxon>Actinomycetes</taxon>
        <taxon>Streptosporangiales</taxon>
        <taxon>Streptosporangiaceae</taxon>
        <taxon>Sinosporangium</taxon>
    </lineage>
</organism>
<reference evidence="5 6" key="1">
    <citation type="submission" date="2016-10" db="EMBL/GenBank/DDBJ databases">
        <authorList>
            <person name="de Groot N.N."/>
        </authorList>
    </citation>
    <scope>NUCLEOTIDE SEQUENCE [LARGE SCALE GENOMIC DNA]</scope>
    <source>
        <strain evidence="5 6">CPCC 201354</strain>
    </source>
</reference>
<sequence>MTPPVNLSYVDQEPLYRQIADKLRRQITSGEYAPGAQLPSRPELMRAHGVSDAVAKQAIGVLVAEGLAVAKPGSGTYVRERPQLTRLVRAWYSGVRKGSPFAAQMEAEGKRGSWDYESSTAHAPAPIRTRLDLPEPADEKNDVLRTRYVFKADGVPVMLSTSWEPLDITRGTAIVLPEEGPHAGRGVQERMLAIGRAVDAWIETVGARPSTADEAAALQVPAGSVVLTIERTFQSGDRFVETADIVLIADRFQLVYSGRAGEHTSPIGE</sequence>
<dbReference type="InterPro" id="IPR028978">
    <property type="entry name" value="Chorismate_lyase_/UTRA_dom_sf"/>
</dbReference>
<accession>A0A1G8FMM4</accession>
<dbReference type="GO" id="GO:0003700">
    <property type="term" value="F:DNA-binding transcription factor activity"/>
    <property type="evidence" value="ECO:0007669"/>
    <property type="project" value="InterPro"/>
</dbReference>
<dbReference type="InterPro" id="IPR050679">
    <property type="entry name" value="Bact_HTH_transcr_reg"/>
</dbReference>